<sequence length="45" mass="4962">MQSNEASSSMEVDTVSSEAKVLPPKPKFKPSKPHEMASGQVQFRK</sequence>
<dbReference type="AlphaFoldDB" id="A0A392S9F2"/>
<accession>A0A392S9F2</accession>
<dbReference type="Proteomes" id="UP000265520">
    <property type="component" value="Unassembled WGS sequence"/>
</dbReference>
<organism evidence="2 3">
    <name type="scientific">Trifolium medium</name>
    <dbReference type="NCBI Taxonomy" id="97028"/>
    <lineage>
        <taxon>Eukaryota</taxon>
        <taxon>Viridiplantae</taxon>
        <taxon>Streptophyta</taxon>
        <taxon>Embryophyta</taxon>
        <taxon>Tracheophyta</taxon>
        <taxon>Spermatophyta</taxon>
        <taxon>Magnoliopsida</taxon>
        <taxon>eudicotyledons</taxon>
        <taxon>Gunneridae</taxon>
        <taxon>Pentapetalae</taxon>
        <taxon>rosids</taxon>
        <taxon>fabids</taxon>
        <taxon>Fabales</taxon>
        <taxon>Fabaceae</taxon>
        <taxon>Papilionoideae</taxon>
        <taxon>50 kb inversion clade</taxon>
        <taxon>NPAAA clade</taxon>
        <taxon>Hologalegina</taxon>
        <taxon>IRL clade</taxon>
        <taxon>Trifolieae</taxon>
        <taxon>Trifolium</taxon>
    </lineage>
</organism>
<evidence type="ECO:0000313" key="3">
    <source>
        <dbReference type="Proteomes" id="UP000265520"/>
    </source>
</evidence>
<reference evidence="2 3" key="1">
    <citation type="journal article" date="2018" name="Front. Plant Sci.">
        <title>Red Clover (Trifolium pratense) and Zigzag Clover (T. medium) - A Picture of Genomic Similarities and Differences.</title>
        <authorList>
            <person name="Dluhosova J."/>
            <person name="Istvanek J."/>
            <person name="Nedelnik J."/>
            <person name="Repkova J."/>
        </authorList>
    </citation>
    <scope>NUCLEOTIDE SEQUENCE [LARGE SCALE GENOMIC DNA]</scope>
    <source>
        <strain evidence="3">cv. 10/8</strain>
        <tissue evidence="2">Leaf</tissue>
    </source>
</reference>
<feature type="compositionally biased region" description="Polar residues" evidence="1">
    <location>
        <begin position="1"/>
        <end position="17"/>
    </location>
</feature>
<evidence type="ECO:0000256" key="1">
    <source>
        <dbReference type="SAM" id="MobiDB-lite"/>
    </source>
</evidence>
<dbReference type="EMBL" id="LXQA010335771">
    <property type="protein sequence ID" value="MCI44824.1"/>
    <property type="molecule type" value="Genomic_DNA"/>
</dbReference>
<keyword evidence="3" id="KW-1185">Reference proteome</keyword>
<comment type="caution">
    <text evidence="2">The sequence shown here is derived from an EMBL/GenBank/DDBJ whole genome shotgun (WGS) entry which is preliminary data.</text>
</comment>
<evidence type="ECO:0000313" key="2">
    <source>
        <dbReference type="EMBL" id="MCI44824.1"/>
    </source>
</evidence>
<feature type="non-terminal residue" evidence="2">
    <location>
        <position position="45"/>
    </location>
</feature>
<protein>
    <submittedName>
        <fullName evidence="2">RNA-binding protein pno1-like</fullName>
    </submittedName>
</protein>
<proteinExistence type="predicted"/>
<name>A0A392S9F2_9FABA</name>
<feature type="region of interest" description="Disordered" evidence="1">
    <location>
        <begin position="1"/>
        <end position="45"/>
    </location>
</feature>